<dbReference type="Pfam" id="PF08450">
    <property type="entry name" value="SGL"/>
    <property type="match status" value="1"/>
</dbReference>
<keyword evidence="6" id="KW-1185">Reference proteome</keyword>
<dbReference type="AlphaFoldDB" id="A0A6N1XC31"/>
<dbReference type="InterPro" id="IPR005511">
    <property type="entry name" value="SMP-30"/>
</dbReference>
<protein>
    <submittedName>
        <fullName evidence="5">SMP-30/gluconolactonase/LRE family protein</fullName>
    </submittedName>
</protein>
<keyword evidence="3" id="KW-0862">Zinc</keyword>
<evidence type="ECO:0000259" key="4">
    <source>
        <dbReference type="Pfam" id="PF08450"/>
    </source>
</evidence>
<feature type="binding site" evidence="3">
    <location>
        <position position="147"/>
    </location>
    <ligand>
        <name>a divalent metal cation</name>
        <dbReference type="ChEBI" id="CHEBI:60240"/>
    </ligand>
</feature>
<dbReference type="InterPro" id="IPR013658">
    <property type="entry name" value="SGL"/>
</dbReference>
<dbReference type="InterPro" id="IPR011042">
    <property type="entry name" value="6-blade_b-propeller_TolB-like"/>
</dbReference>
<dbReference type="GO" id="GO:0019853">
    <property type="term" value="P:L-ascorbic acid biosynthetic process"/>
    <property type="evidence" value="ECO:0007669"/>
    <property type="project" value="TreeGrafter"/>
</dbReference>
<geneLocation type="plasmid" evidence="5 6">
    <name>unnamed1</name>
</geneLocation>
<organism evidence="5 6">
    <name type="scientific">Comamonas antarctica</name>
    <dbReference type="NCBI Taxonomy" id="2743470"/>
    <lineage>
        <taxon>Bacteria</taxon>
        <taxon>Pseudomonadati</taxon>
        <taxon>Pseudomonadota</taxon>
        <taxon>Betaproteobacteria</taxon>
        <taxon>Burkholderiales</taxon>
        <taxon>Comamonadaceae</taxon>
        <taxon>Comamonas</taxon>
    </lineage>
</organism>
<dbReference type="EMBL" id="CP054841">
    <property type="protein sequence ID" value="QKV55360.1"/>
    <property type="molecule type" value="Genomic_DNA"/>
</dbReference>
<dbReference type="PANTHER" id="PTHR10907:SF47">
    <property type="entry name" value="REGUCALCIN"/>
    <property type="match status" value="1"/>
</dbReference>
<evidence type="ECO:0000313" key="5">
    <source>
        <dbReference type="EMBL" id="QKV55360.1"/>
    </source>
</evidence>
<evidence type="ECO:0000256" key="2">
    <source>
        <dbReference type="PIRSR" id="PIRSR605511-1"/>
    </source>
</evidence>
<gene>
    <name evidence="5" type="ORF">HUK68_20765</name>
</gene>
<dbReference type="GO" id="GO:0005509">
    <property type="term" value="F:calcium ion binding"/>
    <property type="evidence" value="ECO:0007669"/>
    <property type="project" value="TreeGrafter"/>
</dbReference>
<keyword evidence="5" id="KW-0614">Plasmid</keyword>
<dbReference type="PRINTS" id="PR01790">
    <property type="entry name" value="SMP30FAMILY"/>
</dbReference>
<dbReference type="Gene3D" id="2.120.10.30">
    <property type="entry name" value="TolB, C-terminal domain"/>
    <property type="match status" value="1"/>
</dbReference>
<feature type="binding site" evidence="3">
    <location>
        <position position="197"/>
    </location>
    <ligand>
        <name>a divalent metal cation</name>
        <dbReference type="ChEBI" id="CHEBI:60240"/>
    </ligand>
</feature>
<comment type="similarity">
    <text evidence="1">Belongs to the SMP-30/CGR1 family.</text>
</comment>
<keyword evidence="3" id="KW-0479">Metal-binding</keyword>
<sequence length="292" mass="31727">MTRIEIVTPVRDQLGECPLWDDQAQALYWIDSHAQLVRRLEPESGALREWQLPTAIGSIALCESGRLLAALADGFSYLDLDSGAVTPLAGVTHAAERIRLNDGRCDRAGRFVAGSLVLGRNEPLGALYQVDARGRVQVLEQGIAIANATCFSPDGQWLYFTDSRTRKIRRYPYDLATGRVGTPTVWVDTAALNSAADGATVDREGGLWTALVETGQMARFLPDGRLDRLIDMPVRHVTCPCFGGPDLDVLYVTSISHSGNALKDEHPDAGALFAVHGTGVRGLREVRFADQA</sequence>
<reference evidence="5 6" key="1">
    <citation type="submission" date="2020-06" db="EMBL/GenBank/DDBJ databases">
        <title>Acidovorax antarctica sp. nov., isolated from Corinth ice sheet soil, Antarctic Fields Peninsula.</title>
        <authorList>
            <person name="Xu Q."/>
            <person name="Peng F."/>
        </authorList>
    </citation>
    <scope>NUCLEOTIDE SEQUENCE [LARGE SCALE GENOMIC DNA]</scope>
    <source>
        <strain evidence="5 6">16-35-5</strain>
        <plasmid evidence="5 6">unnamed1</plasmid>
    </source>
</reference>
<feature type="binding site" evidence="3">
    <location>
        <position position="99"/>
    </location>
    <ligand>
        <name>substrate</name>
    </ligand>
</feature>
<dbReference type="RefSeq" id="WP_175506149.1">
    <property type="nucleotide sequence ID" value="NZ_CAURQT010000012.1"/>
</dbReference>
<evidence type="ECO:0000256" key="3">
    <source>
        <dbReference type="PIRSR" id="PIRSR605511-2"/>
    </source>
</evidence>
<feature type="active site" description="Proton donor/acceptor" evidence="2">
    <location>
        <position position="197"/>
    </location>
</feature>
<dbReference type="Proteomes" id="UP000509579">
    <property type="component" value="Plasmid unnamed1"/>
</dbReference>
<feature type="binding site" evidence="3">
    <location>
        <position position="16"/>
    </location>
    <ligand>
        <name>a divalent metal cation</name>
        <dbReference type="ChEBI" id="CHEBI:60240"/>
    </ligand>
</feature>
<dbReference type="PANTHER" id="PTHR10907">
    <property type="entry name" value="REGUCALCIN"/>
    <property type="match status" value="1"/>
</dbReference>
<name>A0A6N1XC31_9BURK</name>
<evidence type="ECO:0000313" key="6">
    <source>
        <dbReference type="Proteomes" id="UP000509579"/>
    </source>
</evidence>
<comment type="cofactor">
    <cofactor evidence="3">
        <name>Zn(2+)</name>
        <dbReference type="ChEBI" id="CHEBI:29105"/>
    </cofactor>
    <text evidence="3">Binds 1 divalent metal cation per subunit.</text>
</comment>
<evidence type="ECO:0000256" key="1">
    <source>
        <dbReference type="ARBA" id="ARBA00008853"/>
    </source>
</evidence>
<proteinExistence type="inferred from homology"/>
<accession>A0A6N1XC31</accession>
<dbReference type="KEGG" id="aant:HUK68_20765"/>
<feature type="domain" description="SMP-30/Gluconolactonase/LRE-like region" evidence="4">
    <location>
        <begin position="14"/>
        <end position="255"/>
    </location>
</feature>
<dbReference type="SUPFAM" id="SSF63829">
    <property type="entry name" value="Calcium-dependent phosphotriesterase"/>
    <property type="match status" value="1"/>
</dbReference>
<dbReference type="GO" id="GO:0004341">
    <property type="term" value="F:gluconolactonase activity"/>
    <property type="evidence" value="ECO:0007669"/>
    <property type="project" value="TreeGrafter"/>
</dbReference>
<feature type="binding site" evidence="3">
    <location>
        <position position="101"/>
    </location>
    <ligand>
        <name>substrate</name>
    </ligand>
</feature>